<dbReference type="PANTHER" id="PTHR11102">
    <property type="entry name" value="SEL-1-LIKE PROTEIN"/>
    <property type="match status" value="1"/>
</dbReference>
<gene>
    <name evidence="3" type="ORF">OSB1V03_LOCUS10531</name>
</gene>
<proteinExistence type="inferred from homology"/>
<organism evidence="3">
    <name type="scientific">Medioppia subpectinata</name>
    <dbReference type="NCBI Taxonomy" id="1979941"/>
    <lineage>
        <taxon>Eukaryota</taxon>
        <taxon>Metazoa</taxon>
        <taxon>Ecdysozoa</taxon>
        <taxon>Arthropoda</taxon>
        <taxon>Chelicerata</taxon>
        <taxon>Arachnida</taxon>
        <taxon>Acari</taxon>
        <taxon>Acariformes</taxon>
        <taxon>Sarcoptiformes</taxon>
        <taxon>Oribatida</taxon>
        <taxon>Brachypylina</taxon>
        <taxon>Oppioidea</taxon>
        <taxon>Oppiidae</taxon>
        <taxon>Medioppia</taxon>
    </lineage>
</organism>
<dbReference type="SMART" id="SM00671">
    <property type="entry name" value="SEL1"/>
    <property type="match status" value="7"/>
</dbReference>
<name>A0A7R9KVC3_9ACAR</name>
<comment type="similarity">
    <text evidence="1">Belongs to the sel-1 family.</text>
</comment>
<feature type="non-terminal residue" evidence="3">
    <location>
        <position position="1"/>
    </location>
</feature>
<protein>
    <submittedName>
        <fullName evidence="3">Uncharacterized protein</fullName>
    </submittedName>
</protein>
<dbReference type="EMBL" id="CAJPIZ010007740">
    <property type="protein sequence ID" value="CAG2110548.1"/>
    <property type="molecule type" value="Genomic_DNA"/>
</dbReference>
<dbReference type="InterPro" id="IPR011990">
    <property type="entry name" value="TPR-like_helical_dom_sf"/>
</dbReference>
<dbReference type="OrthoDB" id="7418568at2759"/>
<dbReference type="EMBL" id="OC862315">
    <property type="protein sequence ID" value="CAD7630118.1"/>
    <property type="molecule type" value="Genomic_DNA"/>
</dbReference>
<reference evidence="3" key="1">
    <citation type="submission" date="2020-11" db="EMBL/GenBank/DDBJ databases">
        <authorList>
            <person name="Tran Van P."/>
        </authorList>
    </citation>
    <scope>NUCLEOTIDE SEQUENCE</scope>
</reference>
<dbReference type="AlphaFoldDB" id="A0A7R9KVC3"/>
<keyword evidence="2" id="KW-0472">Membrane</keyword>
<dbReference type="GO" id="GO:0036503">
    <property type="term" value="P:ERAD pathway"/>
    <property type="evidence" value="ECO:0007669"/>
    <property type="project" value="TreeGrafter"/>
</dbReference>
<evidence type="ECO:0000313" key="4">
    <source>
        <dbReference type="Proteomes" id="UP000759131"/>
    </source>
</evidence>
<dbReference type="InterPro" id="IPR006597">
    <property type="entry name" value="Sel1-like"/>
</dbReference>
<evidence type="ECO:0000313" key="3">
    <source>
        <dbReference type="EMBL" id="CAD7630118.1"/>
    </source>
</evidence>
<dbReference type="Proteomes" id="UP000759131">
    <property type="component" value="Unassembled WGS sequence"/>
</dbReference>
<evidence type="ECO:0000256" key="1">
    <source>
        <dbReference type="ARBA" id="ARBA00038101"/>
    </source>
</evidence>
<dbReference type="PANTHER" id="PTHR11102:SF147">
    <property type="entry name" value="SEL1L ADAPTOR SUBUNIT OF ERAD E3 UBIQUITIN LIGASE"/>
    <property type="match status" value="1"/>
</dbReference>
<evidence type="ECO:0000256" key="2">
    <source>
        <dbReference type="SAM" id="Phobius"/>
    </source>
</evidence>
<dbReference type="InterPro" id="IPR050767">
    <property type="entry name" value="Sel1_AlgK"/>
</dbReference>
<keyword evidence="4" id="KW-1185">Reference proteome</keyword>
<dbReference type="SUPFAM" id="SSF81901">
    <property type="entry name" value="HCP-like"/>
    <property type="match status" value="3"/>
</dbReference>
<sequence>YCGLSVESGDINSKNNQLNANNDQKAIDLYEKAILALNSNKANPKTAFTLLQESAQLNHQKAKELVAKSHIFADHLPFNAKKAIKYLQSIPTNESSGAHLLLGFVYAFGLGVDSDQEKALLHYTLAANLDNSLAKMAVGFRYLYGIGEEKNCRKALDLYHSVATNVVDESHTSGGQIIRSHHLWQQKGGLKQSLDTDLIDYYRFLAKKGDISAAVTLGQLYYFGGFGVERDGWVESLYHIGLMYLNGLGVARDYRQAVRFFTFSLQSQHLLAFYNLGQLYAGGHGVPKSCAKAVYYFKSVAERGVWSQELTDADNYHKNRNVLQAFLKYTFLSELGYESAQSNSAFILDNQPIRGHRINDNERPILAFKYWTQSAEQGMSYSRIKVGDCHYYGLGTPVDYEMAAHYYRKASEYRYSSQALFNLGYLHEKGLGVKRDTDMALIFYEMSAQIDSDARVAVVLAKQKAKLFRRIEKVFNLFDLRNYFGNKWDLVLISVLVIALIFVVYIKMNGNYVFNTFARI</sequence>
<dbReference type="Pfam" id="PF08238">
    <property type="entry name" value="Sel1"/>
    <property type="match status" value="10"/>
</dbReference>
<keyword evidence="2" id="KW-0812">Transmembrane</keyword>
<keyword evidence="2" id="KW-1133">Transmembrane helix</keyword>
<feature type="non-terminal residue" evidence="3">
    <location>
        <position position="520"/>
    </location>
</feature>
<feature type="transmembrane region" description="Helical" evidence="2">
    <location>
        <begin position="488"/>
        <end position="506"/>
    </location>
</feature>
<dbReference type="Gene3D" id="1.25.40.10">
    <property type="entry name" value="Tetratricopeptide repeat domain"/>
    <property type="match status" value="3"/>
</dbReference>
<accession>A0A7R9KVC3</accession>
<dbReference type="GO" id="GO:0005789">
    <property type="term" value="C:endoplasmic reticulum membrane"/>
    <property type="evidence" value="ECO:0007669"/>
    <property type="project" value="TreeGrafter"/>
</dbReference>